<dbReference type="RefSeq" id="WP_091485834.1">
    <property type="nucleotide sequence ID" value="NZ_LT629692.1"/>
</dbReference>
<evidence type="ECO:0000313" key="1">
    <source>
        <dbReference type="EMBL" id="SDG52876.1"/>
    </source>
</evidence>
<protein>
    <recommendedName>
        <fullName evidence="3">SbsA Ig-like domain-containing protein</fullName>
    </recommendedName>
</protein>
<keyword evidence="2" id="KW-1185">Reference proteome</keyword>
<name>A0A1G7UZE3_9MICO</name>
<dbReference type="Proteomes" id="UP000199009">
    <property type="component" value="Chromosome I"/>
</dbReference>
<dbReference type="OrthoDB" id="5057864at2"/>
<evidence type="ECO:0000313" key="2">
    <source>
        <dbReference type="Proteomes" id="UP000199009"/>
    </source>
</evidence>
<dbReference type="STRING" id="370764.SAMN04489810_0544"/>
<organism evidence="1 2">
    <name type="scientific">Microbacterium pygmaeum</name>
    <dbReference type="NCBI Taxonomy" id="370764"/>
    <lineage>
        <taxon>Bacteria</taxon>
        <taxon>Bacillati</taxon>
        <taxon>Actinomycetota</taxon>
        <taxon>Actinomycetes</taxon>
        <taxon>Micrococcales</taxon>
        <taxon>Microbacteriaceae</taxon>
        <taxon>Microbacterium</taxon>
    </lineage>
</organism>
<dbReference type="AlphaFoldDB" id="A0A1G7UZE3"/>
<reference evidence="1 2" key="1">
    <citation type="submission" date="2016-10" db="EMBL/GenBank/DDBJ databases">
        <authorList>
            <person name="de Groot N.N."/>
        </authorList>
    </citation>
    <scope>NUCLEOTIDE SEQUENCE [LARGE SCALE GENOMIC DNA]</scope>
    <source>
        <strain evidence="1 2">DSM 23142</strain>
    </source>
</reference>
<accession>A0A1G7UZE3</accession>
<dbReference type="EMBL" id="LT629692">
    <property type="protein sequence ID" value="SDG52876.1"/>
    <property type="molecule type" value="Genomic_DNA"/>
</dbReference>
<sequence>MSTEPGGSATRAGRTRRRRSRAFLVTFTVVVAALAALGLAGAAAGVASGPRISSVDVDPAAAVAASGSRLILTTSASLEEVDAAQISVSPATPFNVDTSGRSVGLRFGLPLHDDTEYTVEFSDVQSLGGGPTANLAYTFRTPPIEVFLLQRTSSGDTVFRTDLTGEEAVPVFSADHIEDYRATSSHLVMSVRDGDATQLVVTDLDGGSERQLALPGDGYVSALQSADRGELIGYTFSDADLSAAGGTESALFTASLKETEADAAPTQVVVPGAEPRVAEWRFVPDTESILLLTFDGSLLLTGSSGESATALGSAISIDGTARGSAAVDGADAAPQAIVTRPDGLDVIDLADASETPLVQPDRNLGLAGPVLPVPGGGTVRTSAPLGANGLPAGATISSVAHDGATRVLMEVPAADAVLQTCVSPSGRYAAVLIAPDAVQNPYDTYRMPIPGKVETHIVEIADGAEVVKLNGFDISWCRVPPR</sequence>
<evidence type="ECO:0008006" key="3">
    <source>
        <dbReference type="Google" id="ProtNLM"/>
    </source>
</evidence>
<gene>
    <name evidence="1" type="ORF">SAMN04489810_0544</name>
</gene>
<proteinExistence type="predicted"/>
<dbReference type="SUPFAM" id="SSF82171">
    <property type="entry name" value="DPP6 N-terminal domain-like"/>
    <property type="match status" value="1"/>
</dbReference>